<feature type="domain" description="POTRA" evidence="5">
    <location>
        <begin position="252"/>
        <end position="325"/>
    </location>
</feature>
<comment type="subcellular location">
    <subcellularLocation>
        <location evidence="1">Membrane</location>
    </subcellularLocation>
</comment>
<organism evidence="6 7">
    <name type="scientific">Pannonibacter tanglangensis</name>
    <dbReference type="NCBI Taxonomy" id="2750084"/>
    <lineage>
        <taxon>Bacteria</taxon>
        <taxon>Pseudomonadati</taxon>
        <taxon>Pseudomonadota</taxon>
        <taxon>Alphaproteobacteria</taxon>
        <taxon>Hyphomicrobiales</taxon>
        <taxon>Stappiaceae</taxon>
        <taxon>Pannonibacter</taxon>
    </lineage>
</organism>
<feature type="domain" description="Bacterial surface antigen (D15)" evidence="4">
    <location>
        <begin position="352"/>
        <end position="650"/>
    </location>
</feature>
<evidence type="ECO:0000256" key="3">
    <source>
        <dbReference type="ARBA" id="ARBA00023136"/>
    </source>
</evidence>
<dbReference type="RefSeq" id="WP_161673896.1">
    <property type="nucleotide sequence ID" value="NZ_JAABLP010000001.1"/>
</dbReference>
<reference evidence="6 7" key="1">
    <citation type="submission" date="2020-01" db="EMBL/GenBank/DDBJ databases">
        <authorList>
            <person name="Peng S.Y."/>
            <person name="Li J."/>
            <person name="Wang M."/>
            <person name="Wang L."/>
            <person name="Wang C.Q."/>
            <person name="Wang J.R."/>
        </authorList>
    </citation>
    <scope>NUCLEOTIDE SEQUENCE [LARGE SCALE GENOMIC DNA]</scope>
    <source>
        <strain evidence="6 7">XCT-34</strain>
    </source>
</reference>
<dbReference type="PANTHER" id="PTHR12815">
    <property type="entry name" value="SORTING AND ASSEMBLY MACHINERY SAMM50 PROTEIN FAMILY MEMBER"/>
    <property type="match status" value="1"/>
</dbReference>
<dbReference type="Pfam" id="PF07244">
    <property type="entry name" value="POTRA"/>
    <property type="match status" value="1"/>
</dbReference>
<dbReference type="EMBL" id="JAABLP010000001">
    <property type="protein sequence ID" value="NBN62713.1"/>
    <property type="molecule type" value="Genomic_DNA"/>
</dbReference>
<accession>A0ABW9ZF83</accession>
<dbReference type="InterPro" id="IPR000184">
    <property type="entry name" value="Bac_surfAg_D15"/>
</dbReference>
<evidence type="ECO:0000259" key="5">
    <source>
        <dbReference type="Pfam" id="PF07244"/>
    </source>
</evidence>
<dbReference type="Proteomes" id="UP000541347">
    <property type="component" value="Unassembled WGS sequence"/>
</dbReference>
<dbReference type="PANTHER" id="PTHR12815:SF42">
    <property type="entry name" value="BACTERIAL SURFACE ANTIGEN (D15) DOMAIN-CONTAINING PROTEIN"/>
    <property type="match status" value="1"/>
</dbReference>
<keyword evidence="2" id="KW-0812">Transmembrane</keyword>
<evidence type="ECO:0000313" key="7">
    <source>
        <dbReference type="Proteomes" id="UP000541347"/>
    </source>
</evidence>
<keyword evidence="7" id="KW-1185">Reference proteome</keyword>
<sequence>MSGSEGPRLPAQRPTTGRVRALALPGAGLLALAVGLTALPGPATAFELFGYRLWGSASDAGAAADAFPYQPVLTLQGGDEPLKQRLTAASLLMSEATDAPSGESGLIARALNDFDRLVAQLYVEGRYGGTVDIRIAGLPLQTALQQGSLPGPRPVPVSIAISAGPMFTFGDVRIGTQGAAAGQLSTDPGFWGLAPGTLADSTKVLAAERQILTSLRARGYPKARIVTRDITADHANDHLDVTLVADAGALARFGAVSVTGTSVTDPAFVVAQAMIPEGAVYDPEVLAKAQKRLNDLGIFASVTMVEADSVGPDGSLPVTIEVAERKRHVLGAGATWSSTEGGGLEAYWRRRNLFGQGELLSVEGSVGRLGNSSLTDMEYAARIAFEKPGVFGPLTSFSTSFSAKQEAPNAYTSRSATYDAYLKRTFTDTLSGRAGFETAFIDETDAYGKKTYLLGGLPADLTFDNRDDALNPSRGFLATAFAEPAYDIRNRNMMLFLRGSVSSYVALDEARRFVLAGRLSTGSIVGPQVDDIPAGRRFFAGGGGSIRGYAYRNVGPRRNGEVTGGRSVLELSGEVRVRLTETFGAVAFVDAGNVYKSSVPDFSRPFKIGVGAGLRYFTPIGPLRLDVAVPLSPEKGDPDFAIYLGLSQAF</sequence>
<dbReference type="Gene3D" id="2.40.160.50">
    <property type="entry name" value="membrane protein fhac: a member of the omp85/tpsb transporter family"/>
    <property type="match status" value="1"/>
</dbReference>
<keyword evidence="3" id="KW-0472">Membrane</keyword>
<dbReference type="InterPro" id="IPR010827">
    <property type="entry name" value="BamA/TamA_POTRA"/>
</dbReference>
<proteinExistence type="predicted"/>
<dbReference type="InterPro" id="IPR039910">
    <property type="entry name" value="D15-like"/>
</dbReference>
<protein>
    <submittedName>
        <fullName evidence="6">BamA/TamA family outer membrane protein</fullName>
    </submittedName>
</protein>
<name>A0ABW9ZF83_9HYPH</name>
<comment type="caution">
    <text evidence="6">The sequence shown here is derived from an EMBL/GenBank/DDBJ whole genome shotgun (WGS) entry which is preliminary data.</text>
</comment>
<evidence type="ECO:0000256" key="1">
    <source>
        <dbReference type="ARBA" id="ARBA00004370"/>
    </source>
</evidence>
<gene>
    <name evidence="6" type="ORF">GWI71_03380</name>
</gene>
<evidence type="ECO:0000313" key="6">
    <source>
        <dbReference type="EMBL" id="NBN62713.1"/>
    </source>
</evidence>
<evidence type="ECO:0000259" key="4">
    <source>
        <dbReference type="Pfam" id="PF01103"/>
    </source>
</evidence>
<dbReference type="Gene3D" id="3.10.20.310">
    <property type="entry name" value="membrane protein fhac"/>
    <property type="match status" value="1"/>
</dbReference>
<keyword evidence="2" id="KW-1134">Transmembrane beta strand</keyword>
<dbReference type="Pfam" id="PF01103">
    <property type="entry name" value="Omp85"/>
    <property type="match status" value="1"/>
</dbReference>
<evidence type="ECO:0000256" key="2">
    <source>
        <dbReference type="ARBA" id="ARBA00022452"/>
    </source>
</evidence>